<feature type="transmembrane region" description="Helical" evidence="1">
    <location>
        <begin position="160"/>
        <end position="184"/>
    </location>
</feature>
<feature type="transmembrane region" description="Helical" evidence="1">
    <location>
        <begin position="68"/>
        <end position="85"/>
    </location>
</feature>
<protein>
    <submittedName>
        <fullName evidence="2">Uncharacterized protein</fullName>
    </submittedName>
</protein>
<accession>A0A843WQT2</accession>
<evidence type="ECO:0000313" key="3">
    <source>
        <dbReference type="Proteomes" id="UP000652761"/>
    </source>
</evidence>
<feature type="non-terminal residue" evidence="2">
    <location>
        <position position="1"/>
    </location>
</feature>
<keyword evidence="1" id="KW-1133">Transmembrane helix</keyword>
<dbReference type="Proteomes" id="UP000652761">
    <property type="component" value="Unassembled WGS sequence"/>
</dbReference>
<feature type="transmembrane region" description="Helical" evidence="1">
    <location>
        <begin position="196"/>
        <end position="216"/>
    </location>
</feature>
<gene>
    <name evidence="2" type="ORF">Taro_046729</name>
</gene>
<evidence type="ECO:0000256" key="1">
    <source>
        <dbReference type="SAM" id="Phobius"/>
    </source>
</evidence>
<proteinExistence type="predicted"/>
<dbReference type="EMBL" id="NMUH01005834">
    <property type="protein sequence ID" value="MQM13803.1"/>
    <property type="molecule type" value="Genomic_DNA"/>
</dbReference>
<organism evidence="2 3">
    <name type="scientific">Colocasia esculenta</name>
    <name type="common">Wild taro</name>
    <name type="synonym">Arum esculentum</name>
    <dbReference type="NCBI Taxonomy" id="4460"/>
    <lineage>
        <taxon>Eukaryota</taxon>
        <taxon>Viridiplantae</taxon>
        <taxon>Streptophyta</taxon>
        <taxon>Embryophyta</taxon>
        <taxon>Tracheophyta</taxon>
        <taxon>Spermatophyta</taxon>
        <taxon>Magnoliopsida</taxon>
        <taxon>Liliopsida</taxon>
        <taxon>Araceae</taxon>
        <taxon>Aroideae</taxon>
        <taxon>Colocasieae</taxon>
        <taxon>Colocasia</taxon>
    </lineage>
</organism>
<name>A0A843WQT2_COLES</name>
<keyword evidence="3" id="KW-1185">Reference proteome</keyword>
<sequence>PSVVVQRLFKNASLVGYPMFCVSQARVFVVLGVCPDAVCTIEVCVIFVDTLTPVFELYIRLRETRQRAATCVCVVACSVLVVGGTDTSRRTGLQLVLFSSASLYRAQAGVPKGSRHGPAAVWSTGVLLVGLHCSWLYCVVVERQLDLSSVTVVACVCDSLVEVLLIVVCPGSGTVLVVVSWWYLVEVGLWSDLPRVVFILVFGFPVKFVASGTSGCHN</sequence>
<dbReference type="AlphaFoldDB" id="A0A843WQT2"/>
<keyword evidence="1" id="KW-0812">Transmembrane</keyword>
<reference evidence="2" key="1">
    <citation type="submission" date="2017-07" db="EMBL/GenBank/DDBJ databases">
        <title>Taro Niue Genome Assembly and Annotation.</title>
        <authorList>
            <person name="Atibalentja N."/>
            <person name="Keating K."/>
            <person name="Fields C.J."/>
        </authorList>
    </citation>
    <scope>NUCLEOTIDE SEQUENCE</scope>
    <source>
        <strain evidence="2">Niue_2</strain>
        <tissue evidence="2">Leaf</tissue>
    </source>
</reference>
<keyword evidence="1" id="KW-0472">Membrane</keyword>
<evidence type="ECO:0000313" key="2">
    <source>
        <dbReference type="EMBL" id="MQM13803.1"/>
    </source>
</evidence>
<comment type="caution">
    <text evidence="2">The sequence shown here is derived from an EMBL/GenBank/DDBJ whole genome shotgun (WGS) entry which is preliminary data.</text>
</comment>
<feature type="transmembrane region" description="Helical" evidence="1">
    <location>
        <begin position="119"/>
        <end position="140"/>
    </location>
</feature>